<evidence type="ECO:0000313" key="2">
    <source>
        <dbReference type="Proteomes" id="UP001187192"/>
    </source>
</evidence>
<evidence type="ECO:0000313" key="1">
    <source>
        <dbReference type="EMBL" id="GMN60052.1"/>
    </source>
</evidence>
<dbReference type="EMBL" id="BTGU01000094">
    <property type="protein sequence ID" value="GMN60052.1"/>
    <property type="molecule type" value="Genomic_DNA"/>
</dbReference>
<reference evidence="1" key="1">
    <citation type="submission" date="2023-07" db="EMBL/GenBank/DDBJ databases">
        <title>draft genome sequence of fig (Ficus carica).</title>
        <authorList>
            <person name="Takahashi T."/>
            <person name="Nishimura K."/>
        </authorList>
    </citation>
    <scope>NUCLEOTIDE SEQUENCE</scope>
</reference>
<dbReference type="AlphaFoldDB" id="A0AA88J2H2"/>
<protein>
    <submittedName>
        <fullName evidence="1">Uncharacterized protein</fullName>
    </submittedName>
</protein>
<sequence length="88" mass="9591">MAACHVVLAERKLTTYVYAVARSIGLSCTFELHPATSCHVSPWDMLVYFLATHSAFATWPHTPELATIDQATPAALEKKKEKGEAGCV</sequence>
<comment type="caution">
    <text evidence="1">The sequence shown here is derived from an EMBL/GenBank/DDBJ whole genome shotgun (WGS) entry which is preliminary data.</text>
</comment>
<accession>A0AA88J2H2</accession>
<keyword evidence="2" id="KW-1185">Reference proteome</keyword>
<organism evidence="1 2">
    <name type="scientific">Ficus carica</name>
    <name type="common">Common fig</name>
    <dbReference type="NCBI Taxonomy" id="3494"/>
    <lineage>
        <taxon>Eukaryota</taxon>
        <taxon>Viridiplantae</taxon>
        <taxon>Streptophyta</taxon>
        <taxon>Embryophyta</taxon>
        <taxon>Tracheophyta</taxon>
        <taxon>Spermatophyta</taxon>
        <taxon>Magnoliopsida</taxon>
        <taxon>eudicotyledons</taxon>
        <taxon>Gunneridae</taxon>
        <taxon>Pentapetalae</taxon>
        <taxon>rosids</taxon>
        <taxon>fabids</taxon>
        <taxon>Rosales</taxon>
        <taxon>Moraceae</taxon>
        <taxon>Ficeae</taxon>
        <taxon>Ficus</taxon>
    </lineage>
</organism>
<dbReference type="Proteomes" id="UP001187192">
    <property type="component" value="Unassembled WGS sequence"/>
</dbReference>
<name>A0AA88J2H2_FICCA</name>
<gene>
    <name evidence="1" type="ORF">TIFTF001_029153</name>
</gene>
<proteinExistence type="predicted"/>